<evidence type="ECO:0000259" key="9">
    <source>
        <dbReference type="PROSITE" id="PS50089"/>
    </source>
</evidence>
<dbReference type="InterPro" id="IPR013083">
    <property type="entry name" value="Znf_RING/FYVE/PHD"/>
</dbReference>
<organism evidence="10 11">
    <name type="scientific">Corchorus capsularis</name>
    <name type="common">Jute</name>
    <dbReference type="NCBI Taxonomy" id="210143"/>
    <lineage>
        <taxon>Eukaryota</taxon>
        <taxon>Viridiplantae</taxon>
        <taxon>Streptophyta</taxon>
        <taxon>Embryophyta</taxon>
        <taxon>Tracheophyta</taxon>
        <taxon>Spermatophyta</taxon>
        <taxon>Magnoliopsida</taxon>
        <taxon>eudicotyledons</taxon>
        <taxon>Gunneridae</taxon>
        <taxon>Pentapetalae</taxon>
        <taxon>rosids</taxon>
        <taxon>malvids</taxon>
        <taxon>Malvales</taxon>
        <taxon>Malvaceae</taxon>
        <taxon>Grewioideae</taxon>
        <taxon>Apeibeae</taxon>
        <taxon>Corchorus</taxon>
    </lineage>
</organism>
<dbReference type="Pfam" id="PF13639">
    <property type="entry name" value="zf-RING_2"/>
    <property type="match status" value="1"/>
</dbReference>
<evidence type="ECO:0000256" key="2">
    <source>
        <dbReference type="ARBA" id="ARBA00012483"/>
    </source>
</evidence>
<keyword evidence="5 8" id="KW-0863">Zinc-finger</keyword>
<keyword evidence="7" id="KW-0862">Zinc</keyword>
<dbReference type="GO" id="GO:0008270">
    <property type="term" value="F:zinc ion binding"/>
    <property type="evidence" value="ECO:0007669"/>
    <property type="project" value="UniProtKB-KW"/>
</dbReference>
<dbReference type="Gene3D" id="3.30.40.10">
    <property type="entry name" value="Zinc/RING finger domain, C3HC4 (zinc finger)"/>
    <property type="match status" value="1"/>
</dbReference>
<protein>
    <recommendedName>
        <fullName evidence="2">RING-type E3 ubiquitin transferase</fullName>
        <ecNumber evidence="2">2.3.2.27</ecNumber>
    </recommendedName>
</protein>
<dbReference type="SUPFAM" id="SSF57850">
    <property type="entry name" value="RING/U-box"/>
    <property type="match status" value="1"/>
</dbReference>
<dbReference type="Proteomes" id="UP000188268">
    <property type="component" value="Unassembled WGS sequence"/>
</dbReference>
<evidence type="ECO:0000313" key="11">
    <source>
        <dbReference type="Proteomes" id="UP000188268"/>
    </source>
</evidence>
<evidence type="ECO:0000256" key="3">
    <source>
        <dbReference type="ARBA" id="ARBA00022679"/>
    </source>
</evidence>
<proteinExistence type="predicted"/>
<evidence type="ECO:0000313" key="10">
    <source>
        <dbReference type="EMBL" id="OMO53311.1"/>
    </source>
</evidence>
<keyword evidence="6" id="KW-0833">Ubl conjugation pathway</keyword>
<name>A0A1R3G5G2_COCAP</name>
<keyword evidence="3" id="KW-0808">Transferase</keyword>
<dbReference type="SMART" id="SM00184">
    <property type="entry name" value="RING"/>
    <property type="match status" value="1"/>
</dbReference>
<dbReference type="PANTHER" id="PTHR22937:SF65">
    <property type="entry name" value="E3 UBIQUITIN-PROTEIN LIGASE ARK2C"/>
    <property type="match status" value="1"/>
</dbReference>
<dbReference type="PROSITE" id="PS50089">
    <property type="entry name" value="ZF_RING_2"/>
    <property type="match status" value="1"/>
</dbReference>
<sequence length="144" mass="16631">METTVKEIASLKAVDMIEEIDKERLDDMEAFLAWTRALETDRDLETTLMEVKYEVAVELAKILSQTIHPALGGTNAVQIINEKEDHEEEICGICQEEMVKGEQVRGMIDCSHEFHLTCLFKWVDLKTICPLCRCPMNTRHTYHF</sequence>
<comment type="catalytic activity">
    <reaction evidence="1">
        <text>S-ubiquitinyl-[E2 ubiquitin-conjugating enzyme]-L-cysteine + [acceptor protein]-L-lysine = [E2 ubiquitin-conjugating enzyme]-L-cysteine + N(6)-ubiquitinyl-[acceptor protein]-L-lysine.</text>
        <dbReference type="EC" id="2.3.2.27"/>
    </reaction>
</comment>
<accession>A0A1R3G5G2</accession>
<evidence type="ECO:0000256" key="8">
    <source>
        <dbReference type="PROSITE-ProRule" id="PRU00175"/>
    </source>
</evidence>
<dbReference type="InterPro" id="IPR045191">
    <property type="entry name" value="MBR1/2-like"/>
</dbReference>
<evidence type="ECO:0000256" key="6">
    <source>
        <dbReference type="ARBA" id="ARBA00022786"/>
    </source>
</evidence>
<dbReference type="EC" id="2.3.2.27" evidence="2"/>
<dbReference type="OrthoDB" id="21204at2759"/>
<evidence type="ECO:0000256" key="4">
    <source>
        <dbReference type="ARBA" id="ARBA00022723"/>
    </source>
</evidence>
<dbReference type="OMA" id="HEEEICG"/>
<comment type="caution">
    <text evidence="10">The sequence shown here is derived from an EMBL/GenBank/DDBJ whole genome shotgun (WGS) entry which is preliminary data.</text>
</comment>
<dbReference type="EMBL" id="AWWV01015210">
    <property type="protein sequence ID" value="OMO53311.1"/>
    <property type="molecule type" value="Genomic_DNA"/>
</dbReference>
<keyword evidence="4" id="KW-0479">Metal-binding</keyword>
<keyword evidence="11" id="KW-1185">Reference proteome</keyword>
<dbReference type="InterPro" id="IPR001841">
    <property type="entry name" value="Znf_RING"/>
</dbReference>
<evidence type="ECO:0000256" key="7">
    <source>
        <dbReference type="ARBA" id="ARBA00022833"/>
    </source>
</evidence>
<evidence type="ECO:0000256" key="1">
    <source>
        <dbReference type="ARBA" id="ARBA00000900"/>
    </source>
</evidence>
<dbReference type="Gramene" id="OMO53311">
    <property type="protein sequence ID" value="OMO53311"/>
    <property type="gene ID" value="CCACVL1_28725"/>
</dbReference>
<dbReference type="UniPathway" id="UPA00143"/>
<reference evidence="10 11" key="1">
    <citation type="submission" date="2013-09" db="EMBL/GenBank/DDBJ databases">
        <title>Corchorus capsularis genome sequencing.</title>
        <authorList>
            <person name="Alam M."/>
            <person name="Haque M.S."/>
            <person name="Islam M.S."/>
            <person name="Emdad E.M."/>
            <person name="Islam M.M."/>
            <person name="Ahmed B."/>
            <person name="Halim A."/>
            <person name="Hossen Q.M.M."/>
            <person name="Hossain M.Z."/>
            <person name="Ahmed R."/>
            <person name="Khan M.M."/>
            <person name="Islam R."/>
            <person name="Rashid M.M."/>
            <person name="Khan S.A."/>
            <person name="Rahman M.S."/>
            <person name="Alam M."/>
        </authorList>
    </citation>
    <scope>NUCLEOTIDE SEQUENCE [LARGE SCALE GENOMIC DNA]</scope>
    <source>
        <strain evidence="11">cv. CVL-1</strain>
        <tissue evidence="10">Whole seedling</tissue>
    </source>
</reference>
<evidence type="ECO:0000256" key="5">
    <source>
        <dbReference type="ARBA" id="ARBA00022771"/>
    </source>
</evidence>
<dbReference type="AlphaFoldDB" id="A0A1R3G5G2"/>
<dbReference type="STRING" id="210143.A0A1R3G5G2"/>
<gene>
    <name evidence="10" type="ORF">CCACVL1_28725</name>
</gene>
<dbReference type="GO" id="GO:0016567">
    <property type="term" value="P:protein ubiquitination"/>
    <property type="evidence" value="ECO:0007669"/>
    <property type="project" value="UniProtKB-UniPathway"/>
</dbReference>
<dbReference type="GO" id="GO:0061630">
    <property type="term" value="F:ubiquitin protein ligase activity"/>
    <property type="evidence" value="ECO:0007669"/>
    <property type="project" value="UniProtKB-EC"/>
</dbReference>
<feature type="domain" description="RING-type" evidence="9">
    <location>
        <begin position="91"/>
        <end position="133"/>
    </location>
</feature>
<dbReference type="PANTHER" id="PTHR22937">
    <property type="entry name" value="E3 UBIQUITIN-PROTEIN LIGASE RNF165"/>
    <property type="match status" value="1"/>
</dbReference>